<comment type="function">
    <text evidence="11">Beta-glucosidase acting as a preformed defense system. Hydrolyzes the bisdesmosides avenacosides A and B to 26-desgluco-avenacosides exhibiting fungicidal activity. Can use beta-fucoside &gt; beta-glucoside &gt; beta-galactoside &gt; beta-xyloside as substrates, but not alpha-glycosides, beta-thioglucosides and disaccharides.</text>
</comment>
<proteinExistence type="inferred from homology"/>
<evidence type="ECO:0000256" key="7">
    <source>
        <dbReference type="ARBA" id="ARBA00022946"/>
    </source>
</evidence>
<protein>
    <recommendedName>
        <fullName evidence="12">avenacosidase</fullName>
        <ecNumber evidence="12">3.2.1.188</ecNumber>
    </recommendedName>
</protein>
<evidence type="ECO:0000256" key="11">
    <source>
        <dbReference type="ARBA" id="ARBA00058784"/>
    </source>
</evidence>
<keyword evidence="3" id="KW-0150">Chloroplast</keyword>
<evidence type="ECO:0000256" key="1">
    <source>
        <dbReference type="ARBA" id="ARBA00004470"/>
    </source>
</evidence>
<evidence type="ECO:0000256" key="5">
    <source>
        <dbReference type="ARBA" id="ARBA00022801"/>
    </source>
</evidence>
<sequence length="500" mass="56756">MTAMSALLLLALVAAYHGGEACASTAGAGTPPCLSRASFPKGFVFGTATSAYQVEGMAAGGGRGPSVWDELAHTPGMIPGNQNADVTTDQYHRYKEDVDLMKGLNFDAYRFSISWSRIFPDGEGKVNQEGVAYYNSLIDYLLHKGITPYVNLHHYDLPLALEKKYQGWLNAKTGELFADYADFCFKTFGDRVKNWFTFNEPSRVALTGYDNGHQPPQRCTKCPAGGNSATEPYIVSHNLLLAHGYAVARYRNNYQAAQQGKIGIVLDFSWYEGLTNSTEDQAAAQRARDFQVGWYMDPLINGQYPQTMQDIVKERLPRFTPDQVKLVKGSWDYIGINHYTAIYMTNEKLLNQMPISYSEDWQVHYNYERKGKPIGKRANSDWLYITPFGMYGCMNYIRQKYGNPAVLIMENGMDQPGNLTRDEYVQDDTRVEYYQSYLSELKRAIDGGANVHGFFAWALLDNFEWLLGYTSKFGIVYVDFNTLERYPKKSAYWFKRLLTH</sequence>
<evidence type="ECO:0000256" key="13">
    <source>
        <dbReference type="RuleBase" id="RU003690"/>
    </source>
</evidence>
<evidence type="ECO:0000256" key="4">
    <source>
        <dbReference type="ARBA" id="ARBA00022640"/>
    </source>
</evidence>
<comment type="catalytic activity">
    <reaction evidence="10">
        <text>avenacoside B + H2O = 26-desgluco-avenacoside B + D-glucose</text>
        <dbReference type="Rhea" id="RHEA:38911"/>
        <dbReference type="ChEBI" id="CHEBI:2938"/>
        <dbReference type="ChEBI" id="CHEBI:4167"/>
        <dbReference type="ChEBI" id="CHEBI:15377"/>
        <dbReference type="ChEBI" id="CHEBI:75931"/>
        <dbReference type="EC" id="3.2.1.188"/>
    </reaction>
</comment>
<dbReference type="Proteomes" id="UP001231189">
    <property type="component" value="Unassembled WGS sequence"/>
</dbReference>
<dbReference type="FunFam" id="3.20.20.80:FF:000041">
    <property type="entry name" value="Beta-glucosidase 7"/>
    <property type="match status" value="1"/>
</dbReference>
<dbReference type="Pfam" id="PF00232">
    <property type="entry name" value="Glyco_hydro_1"/>
    <property type="match status" value="1"/>
</dbReference>
<dbReference type="SUPFAM" id="SSF51445">
    <property type="entry name" value="(Trans)glycosidases"/>
    <property type="match status" value="1"/>
</dbReference>
<keyword evidence="6" id="KW-0611">Plant defense</keyword>
<dbReference type="EMBL" id="JAUUTY010000004">
    <property type="protein sequence ID" value="KAK1644964.1"/>
    <property type="molecule type" value="Genomic_DNA"/>
</dbReference>
<accession>A0AAD8S483</accession>
<dbReference type="PRINTS" id="PR00131">
    <property type="entry name" value="GLHYDRLASE1"/>
</dbReference>
<comment type="subcellular location">
    <subcellularLocation>
        <location evidence="1">Plastid</location>
        <location evidence="1">Chloroplast stroma</location>
    </subcellularLocation>
</comment>
<evidence type="ECO:0000256" key="12">
    <source>
        <dbReference type="ARBA" id="ARBA00066956"/>
    </source>
</evidence>
<keyword evidence="9" id="KW-0326">Glycosidase</keyword>
<dbReference type="GO" id="GO:0006952">
    <property type="term" value="P:defense response"/>
    <property type="evidence" value="ECO:0007669"/>
    <property type="project" value="UniProtKB-KW"/>
</dbReference>
<dbReference type="AlphaFoldDB" id="A0AAD8S483"/>
<evidence type="ECO:0000256" key="3">
    <source>
        <dbReference type="ARBA" id="ARBA00022528"/>
    </source>
</evidence>
<dbReference type="GO" id="GO:0009570">
    <property type="term" value="C:chloroplast stroma"/>
    <property type="evidence" value="ECO:0007669"/>
    <property type="project" value="UniProtKB-SubCell"/>
</dbReference>
<reference evidence="15" key="1">
    <citation type="submission" date="2023-07" db="EMBL/GenBank/DDBJ databases">
        <title>A chromosome-level genome assembly of Lolium multiflorum.</title>
        <authorList>
            <person name="Chen Y."/>
            <person name="Copetti D."/>
            <person name="Kolliker R."/>
            <person name="Studer B."/>
        </authorList>
    </citation>
    <scope>NUCLEOTIDE SEQUENCE</scope>
    <source>
        <strain evidence="15">02402/16</strain>
        <tissue evidence="15">Leaf</tissue>
    </source>
</reference>
<organism evidence="15 16">
    <name type="scientific">Lolium multiflorum</name>
    <name type="common">Italian ryegrass</name>
    <name type="synonym">Lolium perenne subsp. multiflorum</name>
    <dbReference type="NCBI Taxonomy" id="4521"/>
    <lineage>
        <taxon>Eukaryota</taxon>
        <taxon>Viridiplantae</taxon>
        <taxon>Streptophyta</taxon>
        <taxon>Embryophyta</taxon>
        <taxon>Tracheophyta</taxon>
        <taxon>Spermatophyta</taxon>
        <taxon>Magnoliopsida</taxon>
        <taxon>Liliopsida</taxon>
        <taxon>Poales</taxon>
        <taxon>Poaceae</taxon>
        <taxon>BOP clade</taxon>
        <taxon>Pooideae</taxon>
        <taxon>Poodae</taxon>
        <taxon>Poeae</taxon>
        <taxon>Poeae Chloroplast Group 2 (Poeae type)</taxon>
        <taxon>Loliodinae</taxon>
        <taxon>Loliinae</taxon>
        <taxon>Lolium</taxon>
    </lineage>
</organism>
<feature type="chain" id="PRO_5041913628" description="avenacosidase" evidence="14">
    <location>
        <begin position="22"/>
        <end position="500"/>
    </location>
</feature>
<evidence type="ECO:0000256" key="6">
    <source>
        <dbReference type="ARBA" id="ARBA00022821"/>
    </source>
</evidence>
<evidence type="ECO:0000256" key="14">
    <source>
        <dbReference type="SAM" id="SignalP"/>
    </source>
</evidence>
<feature type="signal peptide" evidence="14">
    <location>
        <begin position="1"/>
        <end position="21"/>
    </location>
</feature>
<dbReference type="GO" id="GO:0008422">
    <property type="term" value="F:beta-glucosidase activity"/>
    <property type="evidence" value="ECO:0007669"/>
    <property type="project" value="UniProtKB-ARBA"/>
</dbReference>
<dbReference type="PANTHER" id="PTHR10353:SF77">
    <property type="entry name" value="BETA-GLUCOSIDASE 7"/>
    <property type="match status" value="1"/>
</dbReference>
<dbReference type="GO" id="GO:0005975">
    <property type="term" value="P:carbohydrate metabolic process"/>
    <property type="evidence" value="ECO:0007669"/>
    <property type="project" value="InterPro"/>
</dbReference>
<dbReference type="EC" id="3.2.1.188" evidence="12"/>
<evidence type="ECO:0000313" key="15">
    <source>
        <dbReference type="EMBL" id="KAK1644964.1"/>
    </source>
</evidence>
<name>A0AAD8S483_LOLMU</name>
<comment type="caution">
    <text evidence="15">The sequence shown here is derived from an EMBL/GenBank/DDBJ whole genome shotgun (WGS) entry which is preliminary data.</text>
</comment>
<keyword evidence="4" id="KW-0934">Plastid</keyword>
<keyword evidence="5" id="KW-0378">Hydrolase</keyword>
<dbReference type="InterPro" id="IPR001360">
    <property type="entry name" value="Glyco_hydro_1"/>
</dbReference>
<keyword evidence="16" id="KW-1185">Reference proteome</keyword>
<evidence type="ECO:0000256" key="9">
    <source>
        <dbReference type="ARBA" id="ARBA00023295"/>
    </source>
</evidence>
<dbReference type="PANTHER" id="PTHR10353">
    <property type="entry name" value="GLYCOSYL HYDROLASE"/>
    <property type="match status" value="1"/>
</dbReference>
<evidence type="ECO:0000256" key="2">
    <source>
        <dbReference type="ARBA" id="ARBA00010838"/>
    </source>
</evidence>
<keyword evidence="8" id="KW-1015">Disulfide bond</keyword>
<dbReference type="Gene3D" id="3.20.20.80">
    <property type="entry name" value="Glycosidases"/>
    <property type="match status" value="1"/>
</dbReference>
<dbReference type="InterPro" id="IPR017853">
    <property type="entry name" value="GH"/>
</dbReference>
<comment type="similarity">
    <text evidence="2 13">Belongs to the glycosyl hydrolase 1 family.</text>
</comment>
<evidence type="ECO:0000313" key="16">
    <source>
        <dbReference type="Proteomes" id="UP001231189"/>
    </source>
</evidence>
<keyword evidence="14" id="KW-0732">Signal</keyword>
<gene>
    <name evidence="15" type="ORF">QYE76_062769</name>
</gene>
<evidence type="ECO:0000256" key="8">
    <source>
        <dbReference type="ARBA" id="ARBA00023157"/>
    </source>
</evidence>
<keyword evidence="7" id="KW-0809">Transit peptide</keyword>
<evidence type="ECO:0000256" key="10">
    <source>
        <dbReference type="ARBA" id="ARBA00050983"/>
    </source>
</evidence>